<reference evidence="1" key="2">
    <citation type="journal article" date="2015" name="Data Brief">
        <title>Shoot transcriptome of the giant reed, Arundo donax.</title>
        <authorList>
            <person name="Barrero R.A."/>
            <person name="Guerrero F.D."/>
            <person name="Moolhuijzen P."/>
            <person name="Goolsby J.A."/>
            <person name="Tidwell J."/>
            <person name="Bellgard S.E."/>
            <person name="Bellgard M.I."/>
        </authorList>
    </citation>
    <scope>NUCLEOTIDE SEQUENCE</scope>
    <source>
        <tissue evidence="1">Shoot tissue taken approximately 20 cm above the soil surface</tissue>
    </source>
</reference>
<accession>A0A0A9GY19</accession>
<dbReference type="AlphaFoldDB" id="A0A0A9GY19"/>
<organism evidence="1">
    <name type="scientific">Arundo donax</name>
    <name type="common">Giant reed</name>
    <name type="synonym">Donax arundinaceus</name>
    <dbReference type="NCBI Taxonomy" id="35708"/>
    <lineage>
        <taxon>Eukaryota</taxon>
        <taxon>Viridiplantae</taxon>
        <taxon>Streptophyta</taxon>
        <taxon>Embryophyta</taxon>
        <taxon>Tracheophyta</taxon>
        <taxon>Spermatophyta</taxon>
        <taxon>Magnoliopsida</taxon>
        <taxon>Liliopsida</taxon>
        <taxon>Poales</taxon>
        <taxon>Poaceae</taxon>
        <taxon>PACMAD clade</taxon>
        <taxon>Arundinoideae</taxon>
        <taxon>Arundineae</taxon>
        <taxon>Arundo</taxon>
    </lineage>
</organism>
<proteinExistence type="predicted"/>
<sequence length="44" mass="5123">MESRDQLLWLDVQTWEAIGQPRPSCAFITLPFAGRSHFKLLLLH</sequence>
<dbReference type="EMBL" id="GBRH01169457">
    <property type="protein sequence ID" value="JAE28439.1"/>
    <property type="molecule type" value="Transcribed_RNA"/>
</dbReference>
<evidence type="ECO:0000313" key="1">
    <source>
        <dbReference type="EMBL" id="JAE28439.1"/>
    </source>
</evidence>
<protein>
    <submittedName>
        <fullName evidence="1">Uncharacterized protein</fullName>
    </submittedName>
</protein>
<name>A0A0A9GY19_ARUDO</name>
<reference evidence="1" key="1">
    <citation type="submission" date="2014-09" db="EMBL/GenBank/DDBJ databases">
        <authorList>
            <person name="Magalhaes I.L.F."/>
            <person name="Oliveira U."/>
            <person name="Santos F.R."/>
            <person name="Vidigal T.H.D.A."/>
            <person name="Brescovit A.D."/>
            <person name="Santos A.J."/>
        </authorList>
    </citation>
    <scope>NUCLEOTIDE SEQUENCE</scope>
    <source>
        <tissue evidence="1">Shoot tissue taken approximately 20 cm above the soil surface</tissue>
    </source>
</reference>